<organism evidence="2">
    <name type="scientific">Ciona intestinalis</name>
    <name type="common">Transparent sea squirt</name>
    <name type="synonym">Ascidia intestinalis</name>
    <dbReference type="NCBI Taxonomy" id="7719"/>
    <lineage>
        <taxon>Eukaryota</taxon>
        <taxon>Metazoa</taxon>
        <taxon>Chordata</taxon>
        <taxon>Tunicata</taxon>
        <taxon>Ascidiacea</taxon>
        <taxon>Phlebobranchia</taxon>
        <taxon>Cionidae</taxon>
        <taxon>Ciona</taxon>
    </lineage>
</organism>
<proteinExistence type="evidence at transcript level"/>
<dbReference type="EMBL" id="AY261889">
    <property type="protein sequence ID" value="AAP91755.1"/>
    <property type="molecule type" value="mRNA"/>
</dbReference>
<evidence type="ECO:0000313" key="2">
    <source>
        <dbReference type="EMBL" id="AAP91755.1"/>
    </source>
</evidence>
<feature type="non-terminal residue" evidence="2">
    <location>
        <position position="117"/>
    </location>
</feature>
<feature type="region of interest" description="Disordered" evidence="1">
    <location>
        <begin position="64"/>
        <end position="117"/>
    </location>
</feature>
<dbReference type="AlphaFoldDB" id="Q69HM6"/>
<evidence type="ECO:0000256" key="1">
    <source>
        <dbReference type="SAM" id="MobiDB-lite"/>
    </source>
</evidence>
<name>Q69HM6_CIOIN</name>
<reference evidence="2" key="1">
    <citation type="journal article" date="2003" name="DNA Res.">
        <title>Identification and sequence of seventy-nine new transcripts expressed in hemocytes of Ciona intestinalis, three of which may be involved in characteristic cell-cell communication.</title>
        <authorList>
            <person name="Terajima D."/>
            <person name="Yamada S."/>
            <person name="Uchino R."/>
            <person name="Ikawa S."/>
            <person name="Ikeda M."/>
            <person name="Shida K."/>
            <person name="Arai Y."/>
            <person name="Wang H.G."/>
            <person name="Satoh N."/>
            <person name="Satake M."/>
        </authorList>
    </citation>
    <scope>NUCLEOTIDE SEQUENCE</scope>
</reference>
<sequence>MSMSHSYCAIISAGTFTTSTSFTPLPSSSLSPTSRLSSIFIPAVATIGAGCSSASSFPTSFSISSFPSSSICSSSVSFSSSSSISSSPSSSTSFSTSISSSSFSSSSISSSSSSSIS</sequence>
<protein>
    <submittedName>
        <fullName evidence="2">Uncharacterized protein</fullName>
    </submittedName>
</protein>
<accession>Q69HM6</accession>